<evidence type="ECO:0000313" key="1">
    <source>
        <dbReference type="EMBL" id="GAI36938.1"/>
    </source>
</evidence>
<proteinExistence type="predicted"/>
<comment type="caution">
    <text evidence="1">The sequence shown here is derived from an EMBL/GenBank/DDBJ whole genome shotgun (WGS) entry which is preliminary data.</text>
</comment>
<organism evidence="1">
    <name type="scientific">marine sediment metagenome</name>
    <dbReference type="NCBI Taxonomy" id="412755"/>
    <lineage>
        <taxon>unclassified sequences</taxon>
        <taxon>metagenomes</taxon>
        <taxon>ecological metagenomes</taxon>
    </lineage>
</organism>
<dbReference type="AlphaFoldDB" id="X1N056"/>
<sequence length="118" mass="13823">MRLPKGEETLPIIVVEGRMLTLEELRRLYPELYETLIGLRRQGLGLEFEITDELLIERMRRRIAQGRVQTIYSLSLVEPELTPEEQLRHMEMRDQIGLELIGAERKLLGEELRLLRGG</sequence>
<dbReference type="EMBL" id="BARV01032695">
    <property type="protein sequence ID" value="GAI36938.1"/>
    <property type="molecule type" value="Genomic_DNA"/>
</dbReference>
<accession>X1N056</accession>
<reference evidence="1" key="1">
    <citation type="journal article" date="2014" name="Front. Microbiol.">
        <title>High frequency of phylogenetically diverse reductive dehalogenase-homologous genes in deep subseafloor sedimentary metagenomes.</title>
        <authorList>
            <person name="Kawai M."/>
            <person name="Futagami T."/>
            <person name="Toyoda A."/>
            <person name="Takaki Y."/>
            <person name="Nishi S."/>
            <person name="Hori S."/>
            <person name="Arai W."/>
            <person name="Tsubouchi T."/>
            <person name="Morono Y."/>
            <person name="Uchiyama I."/>
            <person name="Ito T."/>
            <person name="Fujiyama A."/>
            <person name="Inagaki F."/>
            <person name="Takami H."/>
        </authorList>
    </citation>
    <scope>NUCLEOTIDE SEQUENCE</scope>
    <source>
        <strain evidence="1">Expedition CK06-06</strain>
    </source>
</reference>
<protein>
    <submittedName>
        <fullName evidence="1">Uncharacterized protein</fullName>
    </submittedName>
</protein>
<gene>
    <name evidence="1" type="ORF">S06H3_51517</name>
</gene>
<name>X1N056_9ZZZZ</name>